<accession>A0A6N7PKU0</accession>
<keyword evidence="3" id="KW-1185">Reference proteome</keyword>
<gene>
    <name evidence="2" type="ORF">GF068_02120</name>
</gene>
<dbReference type="OrthoDB" id="5519239at2"/>
<evidence type="ECO:0000313" key="3">
    <source>
        <dbReference type="Proteomes" id="UP000440224"/>
    </source>
</evidence>
<dbReference type="Proteomes" id="UP000440224">
    <property type="component" value="Unassembled WGS sequence"/>
</dbReference>
<organism evidence="2 3">
    <name type="scientific">Polyangium spumosum</name>
    <dbReference type="NCBI Taxonomy" id="889282"/>
    <lineage>
        <taxon>Bacteria</taxon>
        <taxon>Pseudomonadati</taxon>
        <taxon>Myxococcota</taxon>
        <taxon>Polyangia</taxon>
        <taxon>Polyangiales</taxon>
        <taxon>Polyangiaceae</taxon>
        <taxon>Polyangium</taxon>
    </lineage>
</organism>
<evidence type="ECO:0000313" key="2">
    <source>
        <dbReference type="EMBL" id="MRG90725.1"/>
    </source>
</evidence>
<dbReference type="PROSITE" id="PS51257">
    <property type="entry name" value="PROKAR_LIPOPROTEIN"/>
    <property type="match status" value="1"/>
</dbReference>
<feature type="signal peptide" evidence="1">
    <location>
        <begin position="1"/>
        <end position="21"/>
    </location>
</feature>
<sequence length="151" mass="15521">MHIPSPRPSHLLLAASLAACAGQTPPPHTEAAAIPAVAPATVYDARGQSTSCEPPPADCPTVSPDRDLADRCSLGGFRMIQCGCEMLCTGDPGGGAKQYFDAEGHGKACTPAKDDCTPDPASAAFQDACAEKGYKLEVCGCEWLCSGDPAR</sequence>
<protein>
    <recommendedName>
        <fullName evidence="4">Lipoprotein</fullName>
    </recommendedName>
</protein>
<keyword evidence="1" id="KW-0732">Signal</keyword>
<reference evidence="2 3" key="1">
    <citation type="submission" date="2019-10" db="EMBL/GenBank/DDBJ databases">
        <title>A soil myxobacterium in the family Polyangiaceae.</title>
        <authorList>
            <person name="Li Y."/>
            <person name="Wang J."/>
        </authorList>
    </citation>
    <scope>NUCLEOTIDE SEQUENCE [LARGE SCALE GENOMIC DNA]</scope>
    <source>
        <strain evidence="2 3">DSM 14734</strain>
    </source>
</reference>
<dbReference type="AlphaFoldDB" id="A0A6N7PKU0"/>
<name>A0A6N7PKU0_9BACT</name>
<evidence type="ECO:0000256" key="1">
    <source>
        <dbReference type="SAM" id="SignalP"/>
    </source>
</evidence>
<proteinExistence type="predicted"/>
<evidence type="ECO:0008006" key="4">
    <source>
        <dbReference type="Google" id="ProtNLM"/>
    </source>
</evidence>
<dbReference type="EMBL" id="WJIE01000001">
    <property type="protein sequence ID" value="MRG90725.1"/>
    <property type="molecule type" value="Genomic_DNA"/>
</dbReference>
<comment type="caution">
    <text evidence="2">The sequence shown here is derived from an EMBL/GenBank/DDBJ whole genome shotgun (WGS) entry which is preliminary data.</text>
</comment>
<feature type="chain" id="PRO_5027031908" description="Lipoprotein" evidence="1">
    <location>
        <begin position="22"/>
        <end position="151"/>
    </location>
</feature>